<evidence type="ECO:0000259" key="8">
    <source>
        <dbReference type="PROSITE" id="PS50835"/>
    </source>
</evidence>
<dbReference type="Proteomes" id="UP001487740">
    <property type="component" value="Unassembled WGS sequence"/>
</dbReference>
<feature type="compositionally biased region" description="Polar residues" evidence="6">
    <location>
        <begin position="856"/>
        <end position="877"/>
    </location>
</feature>
<dbReference type="InterPro" id="IPR036179">
    <property type="entry name" value="Ig-like_dom_sf"/>
</dbReference>
<dbReference type="PROSITE" id="PS50835">
    <property type="entry name" value="IG_LIKE"/>
    <property type="match status" value="1"/>
</dbReference>
<feature type="region of interest" description="Disordered" evidence="6">
    <location>
        <begin position="800"/>
        <end position="821"/>
    </location>
</feature>
<dbReference type="SUPFAM" id="SSF52058">
    <property type="entry name" value="L domain-like"/>
    <property type="match status" value="1"/>
</dbReference>
<dbReference type="SUPFAM" id="SSF48726">
    <property type="entry name" value="Immunoglobulin"/>
    <property type="match status" value="1"/>
</dbReference>
<dbReference type="Gene3D" id="2.60.40.10">
    <property type="entry name" value="Immunoglobulins"/>
    <property type="match status" value="1"/>
</dbReference>
<dbReference type="Gene3D" id="3.80.10.10">
    <property type="entry name" value="Ribonuclease Inhibitor"/>
    <property type="match status" value="2"/>
</dbReference>
<dbReference type="AlphaFoldDB" id="A0AAW0SI06"/>
<gene>
    <name evidence="9" type="ORF">O3P69_017778</name>
</gene>
<comment type="caution">
    <text evidence="9">The sequence shown here is derived from an EMBL/GenBank/DDBJ whole genome shotgun (WGS) entry which is preliminary data.</text>
</comment>
<proteinExistence type="predicted"/>
<organism evidence="9 10">
    <name type="scientific">Scylla paramamosain</name>
    <name type="common">Mud crab</name>
    <dbReference type="NCBI Taxonomy" id="85552"/>
    <lineage>
        <taxon>Eukaryota</taxon>
        <taxon>Metazoa</taxon>
        <taxon>Ecdysozoa</taxon>
        <taxon>Arthropoda</taxon>
        <taxon>Crustacea</taxon>
        <taxon>Multicrustacea</taxon>
        <taxon>Malacostraca</taxon>
        <taxon>Eumalacostraca</taxon>
        <taxon>Eucarida</taxon>
        <taxon>Decapoda</taxon>
        <taxon>Pleocyemata</taxon>
        <taxon>Brachyura</taxon>
        <taxon>Eubrachyura</taxon>
        <taxon>Portunoidea</taxon>
        <taxon>Portunidae</taxon>
        <taxon>Portuninae</taxon>
        <taxon>Scylla</taxon>
    </lineage>
</organism>
<keyword evidence="7" id="KW-0812">Transmembrane</keyword>
<keyword evidence="3" id="KW-0677">Repeat</keyword>
<dbReference type="SMART" id="SM00409">
    <property type="entry name" value="IG"/>
    <property type="match status" value="1"/>
</dbReference>
<feature type="compositionally biased region" description="Polar residues" evidence="6">
    <location>
        <begin position="892"/>
        <end position="903"/>
    </location>
</feature>
<keyword evidence="2" id="KW-0732">Signal</keyword>
<evidence type="ECO:0000256" key="1">
    <source>
        <dbReference type="ARBA" id="ARBA00022614"/>
    </source>
</evidence>
<dbReference type="InterPro" id="IPR013783">
    <property type="entry name" value="Ig-like_fold"/>
</dbReference>
<feature type="region of interest" description="Disordered" evidence="6">
    <location>
        <begin position="834"/>
        <end position="919"/>
    </location>
</feature>
<dbReference type="InterPro" id="IPR001611">
    <property type="entry name" value="Leu-rich_rpt"/>
</dbReference>
<dbReference type="PANTHER" id="PTHR45842">
    <property type="entry name" value="SYNAPTIC ADHESION-LIKE MOLECULE SALM"/>
    <property type="match status" value="1"/>
</dbReference>
<keyword evidence="10" id="KW-1185">Reference proteome</keyword>
<evidence type="ECO:0000256" key="6">
    <source>
        <dbReference type="SAM" id="MobiDB-lite"/>
    </source>
</evidence>
<dbReference type="EMBL" id="JARAKH010000142">
    <property type="protein sequence ID" value="KAK8375040.1"/>
    <property type="molecule type" value="Genomic_DNA"/>
</dbReference>
<keyword evidence="4" id="KW-1015">Disulfide bond</keyword>
<feature type="region of interest" description="Disordered" evidence="6">
    <location>
        <begin position="727"/>
        <end position="748"/>
    </location>
</feature>
<keyword evidence="1" id="KW-0433">Leucine-rich repeat</keyword>
<dbReference type="InterPro" id="IPR007110">
    <property type="entry name" value="Ig-like_dom"/>
</dbReference>
<feature type="compositionally biased region" description="Low complexity" evidence="6">
    <location>
        <begin position="910"/>
        <end position="919"/>
    </location>
</feature>
<protein>
    <recommendedName>
        <fullName evidence="8">Ig-like domain-containing protein</fullName>
    </recommendedName>
</protein>
<evidence type="ECO:0000256" key="4">
    <source>
        <dbReference type="ARBA" id="ARBA00023157"/>
    </source>
</evidence>
<evidence type="ECO:0000313" key="10">
    <source>
        <dbReference type="Proteomes" id="UP001487740"/>
    </source>
</evidence>
<dbReference type="InterPro" id="IPR032675">
    <property type="entry name" value="LRR_dom_sf"/>
</dbReference>
<evidence type="ECO:0000313" key="9">
    <source>
        <dbReference type="EMBL" id="KAK8375040.1"/>
    </source>
</evidence>
<evidence type="ECO:0000256" key="3">
    <source>
        <dbReference type="ARBA" id="ARBA00022737"/>
    </source>
</evidence>
<evidence type="ECO:0000256" key="5">
    <source>
        <dbReference type="ARBA" id="ARBA00023180"/>
    </source>
</evidence>
<dbReference type="InterPro" id="IPR050467">
    <property type="entry name" value="LRFN"/>
</dbReference>
<evidence type="ECO:0000256" key="2">
    <source>
        <dbReference type="ARBA" id="ARBA00022729"/>
    </source>
</evidence>
<feature type="transmembrane region" description="Helical" evidence="7">
    <location>
        <begin position="495"/>
        <end position="519"/>
    </location>
</feature>
<feature type="domain" description="Ig-like" evidence="8">
    <location>
        <begin position="369"/>
        <end position="483"/>
    </location>
</feature>
<keyword evidence="7" id="KW-1133">Transmembrane helix</keyword>
<keyword evidence="7" id="KW-0472">Membrane</keyword>
<dbReference type="PANTHER" id="PTHR45842:SF12">
    <property type="entry name" value="KEKKON 5, ISOFORM A"/>
    <property type="match status" value="1"/>
</dbReference>
<dbReference type="InterPro" id="IPR003599">
    <property type="entry name" value="Ig_sub"/>
</dbReference>
<dbReference type="InterPro" id="IPR003591">
    <property type="entry name" value="Leu-rich_rpt_typical-subtyp"/>
</dbReference>
<evidence type="ECO:0000256" key="7">
    <source>
        <dbReference type="SAM" id="Phobius"/>
    </source>
</evidence>
<feature type="transmembrane region" description="Helical" evidence="7">
    <location>
        <begin position="466"/>
        <end position="483"/>
    </location>
</feature>
<name>A0AAW0SI06_SCYPA</name>
<dbReference type="Pfam" id="PF13855">
    <property type="entry name" value="LRR_8"/>
    <property type="match status" value="2"/>
</dbReference>
<keyword evidence="5" id="KW-0325">Glycoprotein</keyword>
<dbReference type="SMART" id="SM00369">
    <property type="entry name" value="LRR_TYP"/>
    <property type="match status" value="5"/>
</dbReference>
<sequence length="932" mass="104050">MVVNATNGTADGELLTVEWKSGLCESLCTLVAAVVPEGENVGPVLRDAGRAPTGHHCPESCSCLLPEEVACLATGGEKYPPRPPSDITKLVLQGYEFVPTHFLANLKSLRHLVVSGSQVDTLAFLPLLPQLEVLLVTYNRLRSLGGGHLRKNTPALIHLDASHNELMLLNTTDLEGLHQLRVLSLHHNPISEASTEALKDLTSLTHLDISKSKLPKLHSHWLAHAQNLEYLNLLELHLEHNEDLLRVEHGAFTGLHNLQYLNLAETPNLKEIEEVAFAGLPHLISLDLRKSGLTVLPLSLTNLVKHNTSVFLAGTQLHCDCYHSWLPSLLTTTDISSWNGVEPLACSDGQFRSAARLAAHINALGCEKPKAVTHSGDRVVANSRQSALLECNITAHPQHTVLWLSKEHKVFRYNGTSSDHDDEWISHHIQQIEGSASQDPRFEVLASGHLLVKDVIHSDIGWYKCFAYNSVGNTSLLVFLALSDAPLRTLYNESLLFGFACATLFLLITLFIQLLNYLMDRLGWACCCCCKDRLSPKARQIRKLLESVEAYKTQQLDRLRENYNYQVVSIKDSCYQQMERIRESYSAQGKNLRDLRDYSTQGLTSMRDQYLDQVNKVRDYSVSQMNRVRENYVFQRHRIRKFSAHQLLRLRETYKYQQKTLNKILENLPDLYLQNCRTGACQRTDSIIFDDTLHGIDAYYKVDFFDTQSHHSSDYYTPASTLTHSFRSSKGQEHIKQHSRTSSNTSSDFVEAQAWIRRDSSAVSGNSPSRTIPSYAKIHNRSLSVAGASFNVSDPIKVHKRSQSASHPYHRVAPAPETRGIPARITLCEETSDYNQTSINSPASVPSTPVHKKMESNSPANSPKAQKVQNIDNLDQASQKREAFGKSADATPRSSCETNNSSACEDDANSVPSDVSVQPSVVDRGVAFETSL</sequence>
<feature type="compositionally biased region" description="Polar residues" evidence="6">
    <location>
        <begin position="834"/>
        <end position="847"/>
    </location>
</feature>
<reference evidence="9 10" key="1">
    <citation type="submission" date="2023-03" db="EMBL/GenBank/DDBJ databases">
        <title>High-quality genome of Scylla paramamosain provides insights in environmental adaptation.</title>
        <authorList>
            <person name="Zhang L."/>
        </authorList>
    </citation>
    <scope>NUCLEOTIDE SEQUENCE [LARGE SCALE GENOMIC DNA]</scope>
    <source>
        <strain evidence="9">LZ_2023a</strain>
        <tissue evidence="9">Muscle</tissue>
    </source>
</reference>
<accession>A0AAW0SI06</accession>